<evidence type="ECO:0000313" key="2">
    <source>
        <dbReference type="Proteomes" id="UP000324222"/>
    </source>
</evidence>
<gene>
    <name evidence="1" type="ORF">E2C01_089173</name>
</gene>
<evidence type="ECO:0000313" key="1">
    <source>
        <dbReference type="EMBL" id="MPC94021.1"/>
    </source>
</evidence>
<proteinExistence type="predicted"/>
<keyword evidence="2" id="KW-1185">Reference proteome</keyword>
<protein>
    <submittedName>
        <fullName evidence="1">Uncharacterized protein</fullName>
    </submittedName>
</protein>
<sequence>MFGAGRWPLELSDSKARLTFEHDEGKQQEQNTRDAAECHGKEVCTRRTSLATSPPYIITRLDPATPALFITSKVGVELIKVKCLPTHII</sequence>
<comment type="caution">
    <text evidence="1">The sequence shown here is derived from an EMBL/GenBank/DDBJ whole genome shotgun (WGS) entry which is preliminary data.</text>
</comment>
<dbReference type="AlphaFoldDB" id="A0A5B7J831"/>
<dbReference type="Proteomes" id="UP000324222">
    <property type="component" value="Unassembled WGS sequence"/>
</dbReference>
<name>A0A5B7J831_PORTR</name>
<dbReference type="EMBL" id="VSRR010096990">
    <property type="protein sequence ID" value="MPC94021.1"/>
    <property type="molecule type" value="Genomic_DNA"/>
</dbReference>
<organism evidence="1 2">
    <name type="scientific">Portunus trituberculatus</name>
    <name type="common">Swimming crab</name>
    <name type="synonym">Neptunus trituberculatus</name>
    <dbReference type="NCBI Taxonomy" id="210409"/>
    <lineage>
        <taxon>Eukaryota</taxon>
        <taxon>Metazoa</taxon>
        <taxon>Ecdysozoa</taxon>
        <taxon>Arthropoda</taxon>
        <taxon>Crustacea</taxon>
        <taxon>Multicrustacea</taxon>
        <taxon>Malacostraca</taxon>
        <taxon>Eumalacostraca</taxon>
        <taxon>Eucarida</taxon>
        <taxon>Decapoda</taxon>
        <taxon>Pleocyemata</taxon>
        <taxon>Brachyura</taxon>
        <taxon>Eubrachyura</taxon>
        <taxon>Portunoidea</taxon>
        <taxon>Portunidae</taxon>
        <taxon>Portuninae</taxon>
        <taxon>Portunus</taxon>
    </lineage>
</organism>
<reference evidence="1 2" key="1">
    <citation type="submission" date="2019-05" db="EMBL/GenBank/DDBJ databases">
        <title>Another draft genome of Portunus trituberculatus and its Hox gene families provides insights of decapod evolution.</title>
        <authorList>
            <person name="Jeong J.-H."/>
            <person name="Song I."/>
            <person name="Kim S."/>
            <person name="Choi T."/>
            <person name="Kim D."/>
            <person name="Ryu S."/>
            <person name="Kim W."/>
        </authorList>
    </citation>
    <scope>NUCLEOTIDE SEQUENCE [LARGE SCALE GENOMIC DNA]</scope>
    <source>
        <tissue evidence="1">Muscle</tissue>
    </source>
</reference>
<accession>A0A5B7J831</accession>